<evidence type="ECO:0000313" key="2">
    <source>
        <dbReference type="EMBL" id="AHG91653.1"/>
    </source>
</evidence>
<dbReference type="Pfam" id="PF03551">
    <property type="entry name" value="PadR"/>
    <property type="match status" value="1"/>
</dbReference>
<dbReference type="EMBL" id="CP007128">
    <property type="protein sequence ID" value="AHG91653.1"/>
    <property type="molecule type" value="Genomic_DNA"/>
</dbReference>
<accession>W0RQ61</accession>
<dbReference type="InterPro" id="IPR005149">
    <property type="entry name" value="Tscrpt_reg_PadR_N"/>
</dbReference>
<evidence type="ECO:0000259" key="1">
    <source>
        <dbReference type="Pfam" id="PF03551"/>
    </source>
</evidence>
<dbReference type="InterPro" id="IPR052509">
    <property type="entry name" value="Metal_resp_DNA-bind_regulator"/>
</dbReference>
<gene>
    <name evidence="2" type="ORF">J421_4116</name>
</gene>
<dbReference type="PANTHER" id="PTHR33169:SF13">
    <property type="entry name" value="PADR-FAMILY TRANSCRIPTIONAL REGULATOR"/>
    <property type="match status" value="1"/>
</dbReference>
<dbReference type="AlphaFoldDB" id="W0RQ61"/>
<dbReference type="HOGENOM" id="CLU_063440_4_0_0"/>
<reference evidence="2 3" key="1">
    <citation type="journal article" date="2014" name="Genome Announc.">
        <title>Genome Sequence and Methylome of Soil Bacterium Gemmatirosa kalamazoonensis KBS708T, a Member of the Rarely Cultivated Gemmatimonadetes Phylum.</title>
        <authorList>
            <person name="Debruyn J.M."/>
            <person name="Radosevich M."/>
            <person name="Wommack K.E."/>
            <person name="Polson S.W."/>
            <person name="Hauser L.J."/>
            <person name="Fawaz M.N."/>
            <person name="Korlach J."/>
            <person name="Tsai Y.C."/>
        </authorList>
    </citation>
    <scope>NUCLEOTIDE SEQUENCE [LARGE SCALE GENOMIC DNA]</scope>
    <source>
        <strain evidence="2 3">KBS708</strain>
    </source>
</reference>
<dbReference type="InParanoid" id="W0RQ61"/>
<dbReference type="InterPro" id="IPR036388">
    <property type="entry name" value="WH-like_DNA-bd_sf"/>
</dbReference>
<dbReference type="Gene3D" id="1.10.10.10">
    <property type="entry name" value="Winged helix-like DNA-binding domain superfamily/Winged helix DNA-binding domain"/>
    <property type="match status" value="1"/>
</dbReference>
<name>W0RQ61_9BACT</name>
<dbReference type="SUPFAM" id="SSF46785">
    <property type="entry name" value="Winged helix' DNA-binding domain"/>
    <property type="match status" value="1"/>
</dbReference>
<dbReference type="KEGG" id="gba:J421_4116"/>
<dbReference type="OrthoDB" id="9814826at2"/>
<dbReference type="PANTHER" id="PTHR33169">
    <property type="entry name" value="PADR-FAMILY TRANSCRIPTIONAL REGULATOR"/>
    <property type="match status" value="1"/>
</dbReference>
<sequence>MTRTDVDALLPLPPATFHILLALVDQERHGYAIIQDVEARTEGALRLSAGTLYRSVARMVEQGLIKETSRRPPIALDDERRRYYRITPFGTDVARAEMRRLTELVRLARARGLTPTATPETA</sequence>
<dbReference type="STRING" id="861299.J421_4116"/>
<protein>
    <submittedName>
        <fullName evidence="2">Transcriptional regulator PadR family protein</fullName>
    </submittedName>
</protein>
<organism evidence="2 3">
    <name type="scientific">Gemmatirosa kalamazoonensis</name>
    <dbReference type="NCBI Taxonomy" id="861299"/>
    <lineage>
        <taxon>Bacteria</taxon>
        <taxon>Pseudomonadati</taxon>
        <taxon>Gemmatimonadota</taxon>
        <taxon>Gemmatimonadia</taxon>
        <taxon>Gemmatimonadales</taxon>
        <taxon>Gemmatimonadaceae</taxon>
        <taxon>Gemmatirosa</taxon>
    </lineage>
</organism>
<dbReference type="eggNOG" id="COG1695">
    <property type="taxonomic scope" value="Bacteria"/>
</dbReference>
<dbReference type="RefSeq" id="WP_025413096.1">
    <property type="nucleotide sequence ID" value="NZ_CP007128.1"/>
</dbReference>
<feature type="domain" description="Transcription regulator PadR N-terminal" evidence="1">
    <location>
        <begin position="19"/>
        <end position="93"/>
    </location>
</feature>
<keyword evidence="3" id="KW-1185">Reference proteome</keyword>
<dbReference type="InterPro" id="IPR036390">
    <property type="entry name" value="WH_DNA-bd_sf"/>
</dbReference>
<proteinExistence type="predicted"/>
<evidence type="ECO:0000313" key="3">
    <source>
        <dbReference type="Proteomes" id="UP000019151"/>
    </source>
</evidence>
<dbReference type="Proteomes" id="UP000019151">
    <property type="component" value="Chromosome"/>
</dbReference>